<evidence type="ECO:0000256" key="3">
    <source>
        <dbReference type="ARBA" id="ARBA00022475"/>
    </source>
</evidence>
<feature type="transmembrane region" description="Helical" evidence="7">
    <location>
        <begin position="199"/>
        <end position="223"/>
    </location>
</feature>
<feature type="transmembrane region" description="Helical" evidence="7">
    <location>
        <begin position="103"/>
        <end position="122"/>
    </location>
</feature>
<feature type="transmembrane region" description="Helical" evidence="7">
    <location>
        <begin position="168"/>
        <end position="187"/>
    </location>
</feature>
<feature type="transmembrane region" description="Helical" evidence="7">
    <location>
        <begin position="400"/>
        <end position="420"/>
    </location>
</feature>
<feature type="transmembrane region" description="Helical" evidence="7">
    <location>
        <begin position="39"/>
        <end position="64"/>
    </location>
</feature>
<keyword evidence="5 7" id="KW-1133">Transmembrane helix</keyword>
<gene>
    <name evidence="9" type="ORF">FHU40_002412</name>
</gene>
<keyword evidence="10" id="KW-1185">Reference proteome</keyword>
<evidence type="ECO:0000313" key="9">
    <source>
        <dbReference type="EMBL" id="MBB3042594.1"/>
    </source>
</evidence>
<dbReference type="PROSITE" id="PS50850">
    <property type="entry name" value="MFS"/>
    <property type="match status" value="1"/>
</dbReference>
<reference evidence="9 10" key="1">
    <citation type="submission" date="2020-08" db="EMBL/GenBank/DDBJ databases">
        <title>Sequencing the genomes of 1000 actinobacteria strains.</title>
        <authorList>
            <person name="Klenk H.-P."/>
        </authorList>
    </citation>
    <scope>NUCLEOTIDE SEQUENCE [LARGE SCALE GENOMIC DNA]</scope>
    <source>
        <strain evidence="9 10">DSM 105498</strain>
    </source>
</reference>
<organism evidence="9 10">
    <name type="scientific">Nocardioides soli</name>
    <dbReference type="NCBI Taxonomy" id="1036020"/>
    <lineage>
        <taxon>Bacteria</taxon>
        <taxon>Bacillati</taxon>
        <taxon>Actinomycetota</taxon>
        <taxon>Actinomycetes</taxon>
        <taxon>Propionibacteriales</taxon>
        <taxon>Nocardioidaceae</taxon>
        <taxon>Nocardioides</taxon>
    </lineage>
</organism>
<feature type="transmembrane region" description="Helical" evidence="7">
    <location>
        <begin position="76"/>
        <end position="97"/>
    </location>
</feature>
<feature type="transmembrane region" description="Helical" evidence="7">
    <location>
        <begin position="302"/>
        <end position="325"/>
    </location>
</feature>
<sequence>MNPTRRWRLAVAAMGLGTMLNPLSSSMLAVGLVALRDDFGISVAEVTWIVTVFYLTSVVAQPLMGRLADVVGPRRVLAAGMVVVAVMSTVAPLAPGFAALCAMRVAIGFGSSAAFPAALSIIRRSADRVGIAPMPAIARVQLGNSMGVVLGPAVGGLVVSLWHWSVLFWLSAPIALCALAAVLLLIEPDGPPPAGRGRSLIAALDLPSVALFGTTIISILVFLSRPSRGWSLPLVAVGLASALLLVRRSRRVERPFVDLSLVTSASVLPTFVGFWVMTVVYYCVFYGMPQYLEGALGFGTGQVGALMVPLAGVSLVANPVVARVLTRVGTKVVLIVGAVWMAAGSCLALLLTGFSHPALVLVVCGVLGVPYCISTLGYAKAMYDEAPAAKIGVATGMLQTCRHAGGAVATIVLSLVFSAGLGPSGLADLVVVMVLGCLVAAGAALAWRTSSPAAG</sequence>
<name>A0A7W4VVL7_9ACTN</name>
<dbReference type="Gene3D" id="1.20.1250.20">
    <property type="entry name" value="MFS general substrate transporter like domains"/>
    <property type="match status" value="1"/>
</dbReference>
<feature type="transmembrane region" description="Helical" evidence="7">
    <location>
        <begin position="259"/>
        <end position="282"/>
    </location>
</feature>
<keyword evidence="2" id="KW-0813">Transport</keyword>
<evidence type="ECO:0000256" key="1">
    <source>
        <dbReference type="ARBA" id="ARBA00004651"/>
    </source>
</evidence>
<feature type="transmembrane region" description="Helical" evidence="7">
    <location>
        <begin position="426"/>
        <end position="447"/>
    </location>
</feature>
<dbReference type="Pfam" id="PF07690">
    <property type="entry name" value="MFS_1"/>
    <property type="match status" value="1"/>
</dbReference>
<comment type="subcellular location">
    <subcellularLocation>
        <location evidence="1">Cell membrane</location>
        <topology evidence="1">Multi-pass membrane protein</topology>
    </subcellularLocation>
</comment>
<dbReference type="InterPro" id="IPR036259">
    <property type="entry name" value="MFS_trans_sf"/>
</dbReference>
<evidence type="ECO:0000256" key="2">
    <source>
        <dbReference type="ARBA" id="ARBA00022448"/>
    </source>
</evidence>
<dbReference type="AlphaFoldDB" id="A0A7W4VVL7"/>
<evidence type="ECO:0000256" key="7">
    <source>
        <dbReference type="SAM" id="Phobius"/>
    </source>
</evidence>
<dbReference type="InterPro" id="IPR011701">
    <property type="entry name" value="MFS"/>
</dbReference>
<dbReference type="Gene3D" id="1.20.1720.10">
    <property type="entry name" value="Multidrug resistance protein D"/>
    <property type="match status" value="1"/>
</dbReference>
<dbReference type="GO" id="GO:0022857">
    <property type="term" value="F:transmembrane transporter activity"/>
    <property type="evidence" value="ECO:0007669"/>
    <property type="project" value="InterPro"/>
</dbReference>
<dbReference type="SUPFAM" id="SSF103473">
    <property type="entry name" value="MFS general substrate transporter"/>
    <property type="match status" value="1"/>
</dbReference>
<evidence type="ECO:0000313" key="10">
    <source>
        <dbReference type="Proteomes" id="UP000589626"/>
    </source>
</evidence>
<feature type="domain" description="Major facilitator superfamily (MFS) profile" evidence="8">
    <location>
        <begin position="10"/>
        <end position="454"/>
    </location>
</feature>
<evidence type="ECO:0000259" key="8">
    <source>
        <dbReference type="PROSITE" id="PS50850"/>
    </source>
</evidence>
<keyword evidence="6 7" id="KW-0472">Membrane</keyword>
<keyword evidence="3" id="KW-1003">Cell membrane</keyword>
<protein>
    <submittedName>
        <fullName evidence="9">MFS family permease</fullName>
    </submittedName>
</protein>
<feature type="transmembrane region" description="Helical" evidence="7">
    <location>
        <begin position="142"/>
        <end position="162"/>
    </location>
</feature>
<evidence type="ECO:0000256" key="5">
    <source>
        <dbReference type="ARBA" id="ARBA00022989"/>
    </source>
</evidence>
<dbReference type="RefSeq" id="WP_183592544.1">
    <property type="nucleotide sequence ID" value="NZ_JACHWR010000002.1"/>
</dbReference>
<dbReference type="PANTHER" id="PTHR42718">
    <property type="entry name" value="MAJOR FACILITATOR SUPERFAMILY MULTIDRUG TRANSPORTER MFSC"/>
    <property type="match status" value="1"/>
</dbReference>
<proteinExistence type="predicted"/>
<dbReference type="EMBL" id="JACHWR010000002">
    <property type="protein sequence ID" value="MBB3042594.1"/>
    <property type="molecule type" value="Genomic_DNA"/>
</dbReference>
<dbReference type="InterPro" id="IPR020846">
    <property type="entry name" value="MFS_dom"/>
</dbReference>
<evidence type="ECO:0000256" key="4">
    <source>
        <dbReference type="ARBA" id="ARBA00022692"/>
    </source>
</evidence>
<feature type="transmembrane region" description="Helical" evidence="7">
    <location>
        <begin position="358"/>
        <end position="379"/>
    </location>
</feature>
<feature type="transmembrane region" description="Helical" evidence="7">
    <location>
        <begin position="332"/>
        <end position="352"/>
    </location>
</feature>
<evidence type="ECO:0000256" key="6">
    <source>
        <dbReference type="ARBA" id="ARBA00023136"/>
    </source>
</evidence>
<dbReference type="GO" id="GO:0005886">
    <property type="term" value="C:plasma membrane"/>
    <property type="evidence" value="ECO:0007669"/>
    <property type="project" value="UniProtKB-SubCell"/>
</dbReference>
<dbReference type="PANTHER" id="PTHR42718:SF46">
    <property type="entry name" value="BLR6921 PROTEIN"/>
    <property type="match status" value="1"/>
</dbReference>
<dbReference type="Proteomes" id="UP000589626">
    <property type="component" value="Unassembled WGS sequence"/>
</dbReference>
<comment type="caution">
    <text evidence="9">The sequence shown here is derived from an EMBL/GenBank/DDBJ whole genome shotgun (WGS) entry which is preliminary data.</text>
</comment>
<accession>A0A7W4VVL7</accession>
<keyword evidence="4 7" id="KW-0812">Transmembrane</keyword>